<evidence type="ECO:0000256" key="4">
    <source>
        <dbReference type="RuleBase" id="RU003915"/>
    </source>
</evidence>
<accession>A0A2W2BEC4</accession>
<evidence type="ECO:0000259" key="5">
    <source>
        <dbReference type="PROSITE" id="PS50059"/>
    </source>
</evidence>
<dbReference type="Gene3D" id="3.10.50.40">
    <property type="match status" value="1"/>
</dbReference>
<comment type="similarity">
    <text evidence="4">Belongs to the FKBP-type PPIase family.</text>
</comment>
<dbReference type="InterPro" id="IPR001179">
    <property type="entry name" value="PPIase_FKBP_dom"/>
</dbReference>
<dbReference type="EMBL" id="QKTW01000006">
    <property type="protein sequence ID" value="PZF74237.1"/>
    <property type="molecule type" value="Genomic_DNA"/>
</dbReference>
<dbReference type="PROSITE" id="PS50059">
    <property type="entry name" value="FKBP_PPIASE"/>
    <property type="match status" value="1"/>
</dbReference>
<dbReference type="PROSITE" id="PS51257">
    <property type="entry name" value="PROKAR_LIPOPROTEIN"/>
    <property type="match status" value="1"/>
</dbReference>
<dbReference type="GO" id="GO:0003755">
    <property type="term" value="F:peptidyl-prolyl cis-trans isomerase activity"/>
    <property type="evidence" value="ECO:0007669"/>
    <property type="project" value="UniProtKB-UniRule"/>
</dbReference>
<dbReference type="AlphaFoldDB" id="A0A2W2BEC4"/>
<name>A0A2W2BEC4_9BACT</name>
<keyword evidence="7" id="KW-1185">Reference proteome</keyword>
<keyword evidence="2 3" id="KW-0697">Rotamase</keyword>
<comment type="catalytic activity">
    <reaction evidence="1 3 4">
        <text>[protein]-peptidylproline (omega=180) = [protein]-peptidylproline (omega=0)</text>
        <dbReference type="Rhea" id="RHEA:16237"/>
        <dbReference type="Rhea" id="RHEA-COMP:10747"/>
        <dbReference type="Rhea" id="RHEA-COMP:10748"/>
        <dbReference type="ChEBI" id="CHEBI:83833"/>
        <dbReference type="ChEBI" id="CHEBI:83834"/>
        <dbReference type="EC" id="5.2.1.8"/>
    </reaction>
</comment>
<evidence type="ECO:0000313" key="7">
    <source>
        <dbReference type="Proteomes" id="UP000248745"/>
    </source>
</evidence>
<protein>
    <recommendedName>
        <fullName evidence="4">Peptidyl-prolyl cis-trans isomerase</fullName>
        <ecNumber evidence="4">5.2.1.8</ecNumber>
    </recommendedName>
</protein>
<proteinExistence type="inferred from homology"/>
<organism evidence="6 7">
    <name type="scientific">Taibaiella soli</name>
    <dbReference type="NCBI Taxonomy" id="1649169"/>
    <lineage>
        <taxon>Bacteria</taxon>
        <taxon>Pseudomonadati</taxon>
        <taxon>Bacteroidota</taxon>
        <taxon>Chitinophagia</taxon>
        <taxon>Chitinophagales</taxon>
        <taxon>Chitinophagaceae</taxon>
        <taxon>Taibaiella</taxon>
    </lineage>
</organism>
<dbReference type="InterPro" id="IPR046357">
    <property type="entry name" value="PPIase_dom_sf"/>
</dbReference>
<dbReference type="Pfam" id="PF00254">
    <property type="entry name" value="FKBP_C"/>
    <property type="match status" value="1"/>
</dbReference>
<sequence>MKKILLPALVAIGAAVMGSCNKTENTACPVIGNTAPQTEIDSLTSYLKANNITDAKLDSRGFYYTILDSGSTPNLTACNTAVFDYIGKLTDANATVFDQEHGITLDLVNLINGWREGLPYIGIGGRITLYIPPSLGYGSTVTGIIPANGYLVFTISAIQLKS</sequence>
<comment type="caution">
    <text evidence="6">The sequence shown here is derived from an EMBL/GenBank/DDBJ whole genome shotgun (WGS) entry which is preliminary data.</text>
</comment>
<feature type="domain" description="PPIase FKBP-type" evidence="5">
    <location>
        <begin position="78"/>
        <end position="161"/>
    </location>
</feature>
<dbReference type="OrthoDB" id="9814548at2"/>
<evidence type="ECO:0000256" key="1">
    <source>
        <dbReference type="ARBA" id="ARBA00000971"/>
    </source>
</evidence>
<reference evidence="6 7" key="1">
    <citation type="submission" date="2018-06" db="EMBL/GenBank/DDBJ databases">
        <title>Mucibacter soli gen. nov., sp. nov., a new member of the family Chitinophagaceae producing mucin.</title>
        <authorList>
            <person name="Kim M.-K."/>
            <person name="Park S."/>
            <person name="Kim T.-S."/>
            <person name="Joung Y."/>
            <person name="Han J.-H."/>
            <person name="Kim S.B."/>
        </authorList>
    </citation>
    <scope>NUCLEOTIDE SEQUENCE [LARGE SCALE GENOMIC DNA]</scope>
    <source>
        <strain evidence="6 7">R1-15</strain>
    </source>
</reference>
<dbReference type="RefSeq" id="WP_110997653.1">
    <property type="nucleotide sequence ID" value="NZ_QKTW01000006.1"/>
</dbReference>
<evidence type="ECO:0000256" key="3">
    <source>
        <dbReference type="PROSITE-ProRule" id="PRU00277"/>
    </source>
</evidence>
<dbReference type="Proteomes" id="UP000248745">
    <property type="component" value="Unassembled WGS sequence"/>
</dbReference>
<evidence type="ECO:0000313" key="6">
    <source>
        <dbReference type="EMBL" id="PZF74237.1"/>
    </source>
</evidence>
<evidence type="ECO:0000256" key="2">
    <source>
        <dbReference type="ARBA" id="ARBA00023110"/>
    </source>
</evidence>
<gene>
    <name evidence="6" type="ORF">DN068_04270</name>
</gene>
<dbReference type="SUPFAM" id="SSF54534">
    <property type="entry name" value="FKBP-like"/>
    <property type="match status" value="1"/>
</dbReference>
<keyword evidence="3 4" id="KW-0413">Isomerase</keyword>
<dbReference type="EC" id="5.2.1.8" evidence="4"/>